<accession>A0A163M4Y0</accession>
<organism evidence="1">
    <name type="scientific">Absidia glauca</name>
    <name type="common">Pin mould</name>
    <dbReference type="NCBI Taxonomy" id="4829"/>
    <lineage>
        <taxon>Eukaryota</taxon>
        <taxon>Fungi</taxon>
        <taxon>Fungi incertae sedis</taxon>
        <taxon>Mucoromycota</taxon>
        <taxon>Mucoromycotina</taxon>
        <taxon>Mucoromycetes</taxon>
        <taxon>Mucorales</taxon>
        <taxon>Cunninghamellaceae</taxon>
        <taxon>Absidia</taxon>
    </lineage>
</organism>
<proteinExistence type="predicted"/>
<dbReference type="InterPro" id="IPR004242">
    <property type="entry name" value="Transposase_21"/>
</dbReference>
<evidence type="ECO:0000313" key="2">
    <source>
        <dbReference type="Proteomes" id="UP000078561"/>
    </source>
</evidence>
<dbReference type="EMBL" id="LT553527">
    <property type="protein sequence ID" value="SAM01299.1"/>
    <property type="molecule type" value="Genomic_DNA"/>
</dbReference>
<dbReference type="InParanoid" id="A0A163M4Y0"/>
<dbReference type="AlphaFoldDB" id="A0A163M4Y0"/>
<dbReference type="OrthoDB" id="2263388at2759"/>
<protein>
    <submittedName>
        <fullName evidence="1">Uncharacterized protein</fullName>
    </submittedName>
</protein>
<gene>
    <name evidence="1" type="primary">ABSGL_07040.1 scaffold 8717</name>
</gene>
<keyword evidence="2" id="KW-1185">Reference proteome</keyword>
<name>A0A163M4Y0_ABSGL</name>
<sequence>PTAAPIPSSYRIKKTLKENSKVDVKCFHSCVGGCMMYLDETVPHLTECPDCHQPRYHPQHGSPNSYVYVVSIGDILASKLYYPATRQQLLYRHSYMNNTDNMKDIFDGKVYQALLADGKFESQYDIAIGLSIDGFTFFDGSNFQGTMVNMIIFNIHPKQRYKTYNMYQLMIIPGQHKPGQLYTFLQPIITELFALATDGMEVTTIEGESINAKVHLLLFTGDTLAVADLINHRGHSHKTHLFFFLHGDVAWYH</sequence>
<dbReference type="Proteomes" id="UP000078561">
    <property type="component" value="Unassembled WGS sequence"/>
</dbReference>
<evidence type="ECO:0000313" key="1">
    <source>
        <dbReference type="EMBL" id="SAM01299.1"/>
    </source>
</evidence>
<feature type="non-terminal residue" evidence="1">
    <location>
        <position position="1"/>
    </location>
</feature>
<reference evidence="1" key="1">
    <citation type="submission" date="2016-04" db="EMBL/GenBank/DDBJ databases">
        <authorList>
            <person name="Evans L.H."/>
            <person name="Alamgir A."/>
            <person name="Owens N."/>
            <person name="Weber N.D."/>
            <person name="Virtaneva K."/>
            <person name="Barbian K."/>
            <person name="Babar A."/>
            <person name="Rosenke K."/>
        </authorList>
    </citation>
    <scope>NUCLEOTIDE SEQUENCE [LARGE SCALE GENOMIC DNA]</scope>
    <source>
        <strain evidence="1">CBS 101.48</strain>
    </source>
</reference>
<dbReference type="OMA" id="KANHIQQ"/>
<dbReference type="Pfam" id="PF02992">
    <property type="entry name" value="Transposase_21"/>
    <property type="match status" value="1"/>
</dbReference>